<evidence type="ECO:0000313" key="2">
    <source>
        <dbReference type="EMBL" id="KAF2178935.1"/>
    </source>
</evidence>
<reference evidence="2" key="1">
    <citation type="journal article" date="2020" name="Stud. Mycol.">
        <title>101 Dothideomycetes genomes: a test case for predicting lifestyles and emergence of pathogens.</title>
        <authorList>
            <person name="Haridas S."/>
            <person name="Albert R."/>
            <person name="Binder M."/>
            <person name="Bloem J."/>
            <person name="Labutti K."/>
            <person name="Salamov A."/>
            <person name="Andreopoulos B."/>
            <person name="Baker S."/>
            <person name="Barry K."/>
            <person name="Bills G."/>
            <person name="Bluhm B."/>
            <person name="Cannon C."/>
            <person name="Castanera R."/>
            <person name="Culley D."/>
            <person name="Daum C."/>
            <person name="Ezra D."/>
            <person name="Gonzalez J."/>
            <person name="Henrissat B."/>
            <person name="Kuo A."/>
            <person name="Liang C."/>
            <person name="Lipzen A."/>
            <person name="Lutzoni F."/>
            <person name="Magnuson J."/>
            <person name="Mondo S."/>
            <person name="Nolan M."/>
            <person name="Ohm R."/>
            <person name="Pangilinan J."/>
            <person name="Park H.-J."/>
            <person name="Ramirez L."/>
            <person name="Alfaro M."/>
            <person name="Sun H."/>
            <person name="Tritt A."/>
            <person name="Yoshinaga Y."/>
            <person name="Zwiers L.-H."/>
            <person name="Turgeon B."/>
            <person name="Goodwin S."/>
            <person name="Spatafora J."/>
            <person name="Crous P."/>
            <person name="Grigoriev I."/>
        </authorList>
    </citation>
    <scope>NUCLEOTIDE SEQUENCE</scope>
    <source>
        <strain evidence="2">CBS 207.26</strain>
    </source>
</reference>
<dbReference type="AlphaFoldDB" id="A0A6A6DIH3"/>
<dbReference type="OrthoDB" id="5016343at2759"/>
<keyword evidence="3" id="KW-1185">Reference proteome</keyword>
<feature type="transmembrane region" description="Helical" evidence="1">
    <location>
        <begin position="333"/>
        <end position="353"/>
    </location>
</feature>
<dbReference type="EMBL" id="ML994671">
    <property type="protein sequence ID" value="KAF2178935.1"/>
    <property type="molecule type" value="Genomic_DNA"/>
</dbReference>
<accession>A0A6A6DIH3</accession>
<sequence length="432" mass="46910">MVTTGLYAPRTAGLAVVGIPVAFEGPQGLPASWMGNLSASMGYDGTEPFVPGYDENDVFLEMVKTSTRGSIIDQTGIVRDISAELGPISTGNITFQTGVQYNGIVTFKWDAGCENANDEILYSFGYSQDGYKYVNFTFPDGAKNSTMNMWGGVMPVCFLWSNATAKNARGFPIGGTTYLAMESMTGSSMLTTLPSQSENPDVVYNNGTRISRVKCTPKLSWQVSLCVFDGRIMINCTKTDGNSVPALDTVGLDALEGYLTAILWSMARETDIALGRALLSTTVSPGKYQWDGLFGLIAQSLASVSTAGYFGTVTVETMGEPLRHVYITRMHPLIFGVILLTLVATMSLVHIILSRLQHSPFRRITFLTIANAVRGSWWDRELRGGCVLDEALLTEKHSAEVMFGVDAENLGNIGLAPNVYGVHETIELRVMR</sequence>
<keyword evidence="1" id="KW-1133">Transmembrane helix</keyword>
<organism evidence="2 3">
    <name type="scientific">Zopfia rhizophila CBS 207.26</name>
    <dbReference type="NCBI Taxonomy" id="1314779"/>
    <lineage>
        <taxon>Eukaryota</taxon>
        <taxon>Fungi</taxon>
        <taxon>Dikarya</taxon>
        <taxon>Ascomycota</taxon>
        <taxon>Pezizomycotina</taxon>
        <taxon>Dothideomycetes</taxon>
        <taxon>Dothideomycetes incertae sedis</taxon>
        <taxon>Zopfiaceae</taxon>
        <taxon>Zopfia</taxon>
    </lineage>
</organism>
<gene>
    <name evidence="2" type="ORF">K469DRAFT_717705</name>
</gene>
<dbReference type="Proteomes" id="UP000800200">
    <property type="component" value="Unassembled WGS sequence"/>
</dbReference>
<evidence type="ECO:0000313" key="3">
    <source>
        <dbReference type="Proteomes" id="UP000800200"/>
    </source>
</evidence>
<evidence type="ECO:0000256" key="1">
    <source>
        <dbReference type="SAM" id="Phobius"/>
    </source>
</evidence>
<keyword evidence="1" id="KW-0472">Membrane</keyword>
<proteinExistence type="predicted"/>
<protein>
    <submittedName>
        <fullName evidence="2">Uncharacterized protein</fullName>
    </submittedName>
</protein>
<name>A0A6A6DIH3_9PEZI</name>
<keyword evidence="1" id="KW-0812">Transmembrane</keyword>